<dbReference type="PANTHER" id="PTHR11851:SF186">
    <property type="entry name" value="INACTIVE METALLOPROTEASE YMFF-RELATED"/>
    <property type="match status" value="1"/>
</dbReference>
<comment type="caution">
    <text evidence="2">The sequence shown here is derived from an EMBL/GenBank/DDBJ whole genome shotgun (WGS) entry which is preliminary data.</text>
</comment>
<dbReference type="NCBIfam" id="NF047422">
    <property type="entry name" value="YfmF_fam"/>
    <property type="match status" value="1"/>
</dbReference>
<organism evidence="2 3">
    <name type="scientific">Pseudoflavonifractor capillosus</name>
    <dbReference type="NCBI Taxonomy" id="106588"/>
    <lineage>
        <taxon>Bacteria</taxon>
        <taxon>Bacillati</taxon>
        <taxon>Bacillota</taxon>
        <taxon>Clostridia</taxon>
        <taxon>Eubacteriales</taxon>
        <taxon>Oscillospiraceae</taxon>
        <taxon>Pseudoflavonifractor</taxon>
    </lineage>
</organism>
<proteinExistence type="predicted"/>
<dbReference type="InterPro" id="IPR007863">
    <property type="entry name" value="Peptidase_M16_C"/>
</dbReference>
<protein>
    <submittedName>
        <fullName evidence="2">Insulinase family protein</fullName>
    </submittedName>
</protein>
<reference evidence="2" key="1">
    <citation type="journal article" date="2021" name="PeerJ">
        <title>Extensive microbial diversity within the chicken gut microbiome revealed by metagenomics and culture.</title>
        <authorList>
            <person name="Gilroy R."/>
            <person name="Ravi A."/>
            <person name="Getino M."/>
            <person name="Pursley I."/>
            <person name="Horton D.L."/>
            <person name="Alikhan N.F."/>
            <person name="Baker D."/>
            <person name="Gharbi K."/>
            <person name="Hall N."/>
            <person name="Watson M."/>
            <person name="Adriaenssens E.M."/>
            <person name="Foster-Nyarko E."/>
            <person name="Jarju S."/>
            <person name="Secka A."/>
            <person name="Antonio M."/>
            <person name="Oren A."/>
            <person name="Chaudhuri R.R."/>
            <person name="La Ragione R."/>
            <person name="Hildebrand F."/>
            <person name="Pallen M.J."/>
        </authorList>
    </citation>
    <scope>NUCLEOTIDE SEQUENCE</scope>
    <source>
        <strain evidence="2">CHK179-5677</strain>
    </source>
</reference>
<accession>A0A921MNW1</accession>
<dbReference type="Pfam" id="PF05193">
    <property type="entry name" value="Peptidase_M16_C"/>
    <property type="match status" value="1"/>
</dbReference>
<dbReference type="AlphaFoldDB" id="A0A921MNW1"/>
<evidence type="ECO:0000313" key="2">
    <source>
        <dbReference type="EMBL" id="HJG87765.1"/>
    </source>
</evidence>
<dbReference type="PANTHER" id="PTHR11851">
    <property type="entry name" value="METALLOPROTEASE"/>
    <property type="match status" value="1"/>
</dbReference>
<evidence type="ECO:0000313" key="3">
    <source>
        <dbReference type="Proteomes" id="UP000760668"/>
    </source>
</evidence>
<dbReference type="EMBL" id="DYUC01000124">
    <property type="protein sequence ID" value="HJG87765.1"/>
    <property type="molecule type" value="Genomic_DNA"/>
</dbReference>
<sequence length="428" mass="46777">MTEVTRTELLPGVYLTAVHTMKFKSSYMGIQLLTPLRAEHAAANALIPMVLRRGTERCPDMESLSAALDELYGGAVEPIVRKKGETQCVGFVASFLDDAYVPDGTPILECAAALLGEMLLTPARENGGFVSAYVERERANLVDRIRAQVNDKRQYAVLRLVQLMCQGEPYGVDRLGSEAKAAAITGEELWARYQDLLSGARVELYFSGSAPFERVEAAFRGALAGLKGRTADTVSVCRNTLGGGEECPRSFEDALDVTQGKLAMGLRTDIKVTDAEYPALMLFNAVFGGTTTSKLFLNVREKLSLCYYASSQVEKFKGLMLVSSGVEFDKREAAQSEILAQLEKCRRGEMEPWELEAARRSSVSGLRSLLDSQGRMEDFRLGLAVGGGDGPEDLAAKLEQVTADQVAAAARRVRLDSIYFLKGKEEHQ</sequence>
<gene>
    <name evidence="2" type="ORF">K8V01_12240</name>
</gene>
<dbReference type="RefSeq" id="WP_295369404.1">
    <property type="nucleotide sequence ID" value="NZ_DYUC01000124.1"/>
</dbReference>
<reference evidence="2" key="2">
    <citation type="submission" date="2021-09" db="EMBL/GenBank/DDBJ databases">
        <authorList>
            <person name="Gilroy R."/>
        </authorList>
    </citation>
    <scope>NUCLEOTIDE SEQUENCE</scope>
    <source>
        <strain evidence="2">CHK179-5677</strain>
    </source>
</reference>
<name>A0A921MNW1_9FIRM</name>
<dbReference type="SUPFAM" id="SSF63411">
    <property type="entry name" value="LuxS/MPP-like metallohydrolase"/>
    <property type="match status" value="2"/>
</dbReference>
<feature type="domain" description="Peptidase M16 C-terminal" evidence="1">
    <location>
        <begin position="184"/>
        <end position="360"/>
    </location>
</feature>
<dbReference type="InterPro" id="IPR050361">
    <property type="entry name" value="MPP/UQCRC_Complex"/>
</dbReference>
<evidence type="ECO:0000259" key="1">
    <source>
        <dbReference type="Pfam" id="PF05193"/>
    </source>
</evidence>
<dbReference type="Gene3D" id="3.30.830.10">
    <property type="entry name" value="Metalloenzyme, LuxS/M16 peptidase-like"/>
    <property type="match status" value="2"/>
</dbReference>
<dbReference type="InterPro" id="IPR011249">
    <property type="entry name" value="Metalloenz_LuxS/M16"/>
</dbReference>
<dbReference type="GO" id="GO:0046872">
    <property type="term" value="F:metal ion binding"/>
    <property type="evidence" value="ECO:0007669"/>
    <property type="project" value="InterPro"/>
</dbReference>
<dbReference type="Proteomes" id="UP000760668">
    <property type="component" value="Unassembled WGS sequence"/>
</dbReference>